<dbReference type="Proteomes" id="UP001174909">
    <property type="component" value="Unassembled WGS sequence"/>
</dbReference>
<gene>
    <name evidence="2" type="ORF">GBAR_LOCUS23901</name>
</gene>
<protein>
    <submittedName>
        <fullName evidence="2">Uncharacterized protein</fullName>
    </submittedName>
</protein>
<evidence type="ECO:0000313" key="3">
    <source>
        <dbReference type="Proteomes" id="UP001174909"/>
    </source>
</evidence>
<dbReference type="AlphaFoldDB" id="A0AA35X9D4"/>
<feature type="region of interest" description="Disordered" evidence="1">
    <location>
        <begin position="328"/>
        <end position="349"/>
    </location>
</feature>
<evidence type="ECO:0000313" key="2">
    <source>
        <dbReference type="EMBL" id="CAI8043075.1"/>
    </source>
</evidence>
<reference evidence="2" key="1">
    <citation type="submission" date="2023-03" db="EMBL/GenBank/DDBJ databases">
        <authorList>
            <person name="Steffen K."/>
            <person name="Cardenas P."/>
        </authorList>
    </citation>
    <scope>NUCLEOTIDE SEQUENCE</scope>
</reference>
<name>A0AA35X9D4_GEOBA</name>
<feature type="compositionally biased region" description="Acidic residues" evidence="1">
    <location>
        <begin position="339"/>
        <end position="349"/>
    </location>
</feature>
<organism evidence="2 3">
    <name type="scientific">Geodia barretti</name>
    <name type="common">Barrett's horny sponge</name>
    <dbReference type="NCBI Taxonomy" id="519541"/>
    <lineage>
        <taxon>Eukaryota</taxon>
        <taxon>Metazoa</taxon>
        <taxon>Porifera</taxon>
        <taxon>Demospongiae</taxon>
        <taxon>Heteroscleromorpha</taxon>
        <taxon>Tetractinellida</taxon>
        <taxon>Astrophorina</taxon>
        <taxon>Geodiidae</taxon>
        <taxon>Geodia</taxon>
    </lineage>
</organism>
<dbReference type="EMBL" id="CASHTH010003297">
    <property type="protein sequence ID" value="CAI8043075.1"/>
    <property type="molecule type" value="Genomic_DNA"/>
</dbReference>
<evidence type="ECO:0000256" key="1">
    <source>
        <dbReference type="SAM" id="MobiDB-lite"/>
    </source>
</evidence>
<comment type="caution">
    <text evidence="2">The sequence shown here is derived from an EMBL/GenBank/DDBJ whole genome shotgun (WGS) entry which is preliminary data.</text>
</comment>
<accession>A0AA35X9D4</accession>
<proteinExistence type="predicted"/>
<sequence length="764" mass="83100">MDTPAGAASNENKFVAAVMLVELDGEATDVKDSGNNDIPVYKHTDGSVPRLQVDEEDEIEIEFYNLRGDVEVENEAPEISNFAPEHESAFDDSDVEYTFTVTDTHSGLPEPEDLPDADGDDAYMPAVALISKGQTVSTMPVAPGYGFAPIRDDKDFDEIDDGFDVETTIVLRENRIFYVTFIACDNAGNCSFFDPDGNDDAEELAEITVDTEDPVFVEARTGLTWDSTDNEYDDNRSFIQVIFNDLTKLNTETVEIDDFVVEGHSIKDVHVFENPDSDDVDWGDSGRYGATGHPNKRGVDRYRDIENVVFIELEDDLLADETPDVTIVPNGVEDKAGNEQDDGDHEADDWISPKFTIVSIVSTRETTQEEVLAGDDDEVTVVVTTDERLDSTRPTVTVTYVNAPAGSVDTKGIATGAATGGNLNNSVEKVTNTEWIVTITEPKATGYYNFRISGNDRSPQENPGSEGVSPSAIVTDFFDADGDVNVDDAIFFEGDINLPKPQVRVSGVSVQDNEADVEFRSPLFVELDFAANHATCGANADTDERMANCTNENSEYAEDNFDDIVVTSFVLDGVDLTDSVKTTDNQSFLVSLESISIGDHTAEVQAVDQAGNVFEDTLEIDFEVNDRDPFEKRLSPGWNLVSLPGEPADSSIAAVFGPGVEVRTVYSYDPVIPGGWMVAVRETLDSDWQGDLTEITGQRGYWVLSDAIQDWEVSIPRLAGGASGTGTPIQPPVIPMYAGWNLIPVTDVSGNALSAGIEISAKCT</sequence>
<keyword evidence="3" id="KW-1185">Reference proteome</keyword>